<dbReference type="EC" id="3.2.1.17" evidence="6"/>
<dbReference type="CDD" id="cd16901">
    <property type="entry name" value="lyz_P1"/>
    <property type="match status" value="1"/>
</dbReference>
<reference evidence="8" key="1">
    <citation type="submission" date="2016-10" db="EMBL/GenBank/DDBJ databases">
        <authorList>
            <person name="Varghese N."/>
            <person name="Submissions S."/>
        </authorList>
    </citation>
    <scope>NUCLEOTIDE SEQUENCE [LARGE SCALE GENOMIC DNA]</scope>
    <source>
        <strain evidence="8">Nm44</strain>
    </source>
</reference>
<keyword evidence="2 6" id="KW-0929">Antimicrobial</keyword>
<dbReference type="InterPro" id="IPR034690">
    <property type="entry name" value="Endolysin_T4_type"/>
</dbReference>
<dbReference type="InterPro" id="IPR002196">
    <property type="entry name" value="Glyco_hydro_24"/>
</dbReference>
<dbReference type="RefSeq" id="WP_074906648.1">
    <property type="nucleotide sequence ID" value="NZ_FOUB01000059.1"/>
</dbReference>
<evidence type="ECO:0000256" key="5">
    <source>
        <dbReference type="ARBA" id="ARBA00023295"/>
    </source>
</evidence>
<dbReference type="InterPro" id="IPR051018">
    <property type="entry name" value="Bacteriophage_GH24"/>
</dbReference>
<evidence type="ECO:0000256" key="3">
    <source>
        <dbReference type="ARBA" id="ARBA00022638"/>
    </source>
</evidence>
<dbReference type="PANTHER" id="PTHR38107:SF3">
    <property type="entry name" value="LYSOZYME RRRD-RELATED"/>
    <property type="match status" value="1"/>
</dbReference>
<protein>
    <recommendedName>
        <fullName evidence="6">Lysozyme</fullName>
        <ecNumber evidence="6">3.2.1.17</ecNumber>
    </recommendedName>
</protein>
<comment type="catalytic activity">
    <reaction evidence="1 6">
        <text>Hydrolysis of (1-&gt;4)-beta-linkages between N-acetylmuramic acid and N-acetyl-D-glucosamine residues in a peptidoglycan and between N-acetyl-D-glucosamine residues in chitodextrins.</text>
        <dbReference type="EC" id="3.2.1.17"/>
    </reaction>
</comment>
<dbReference type="AlphaFoldDB" id="A0A1I4U4L0"/>
<dbReference type="STRING" id="44574.AAW31_02215"/>
<accession>A0A1I4U4L0</accession>
<dbReference type="HAMAP" id="MF_04110">
    <property type="entry name" value="ENDOLYSIN_T4"/>
    <property type="match status" value="1"/>
</dbReference>
<dbReference type="GO" id="GO:0031640">
    <property type="term" value="P:killing of cells of another organism"/>
    <property type="evidence" value="ECO:0007669"/>
    <property type="project" value="UniProtKB-KW"/>
</dbReference>
<dbReference type="InterPro" id="IPR023346">
    <property type="entry name" value="Lysozyme-like_dom_sf"/>
</dbReference>
<dbReference type="SUPFAM" id="SSF53955">
    <property type="entry name" value="Lysozyme-like"/>
    <property type="match status" value="1"/>
</dbReference>
<comment type="similarity">
    <text evidence="6">Belongs to the glycosyl hydrolase 24 family.</text>
</comment>
<dbReference type="InterPro" id="IPR023347">
    <property type="entry name" value="Lysozyme_dom_sf"/>
</dbReference>
<gene>
    <name evidence="7" type="ORF">SAMN05421863_105913</name>
</gene>
<dbReference type="EMBL" id="FOUB01000059">
    <property type="protein sequence ID" value="SFM83849.1"/>
    <property type="molecule type" value="Genomic_DNA"/>
</dbReference>
<evidence type="ECO:0000256" key="1">
    <source>
        <dbReference type="ARBA" id="ARBA00000632"/>
    </source>
</evidence>
<dbReference type="PANTHER" id="PTHR38107">
    <property type="match status" value="1"/>
</dbReference>
<evidence type="ECO:0000256" key="4">
    <source>
        <dbReference type="ARBA" id="ARBA00022801"/>
    </source>
</evidence>
<dbReference type="GO" id="GO:0016998">
    <property type="term" value="P:cell wall macromolecule catabolic process"/>
    <property type="evidence" value="ECO:0007669"/>
    <property type="project" value="InterPro"/>
</dbReference>
<dbReference type="GO" id="GO:0003796">
    <property type="term" value="F:lysozyme activity"/>
    <property type="evidence" value="ECO:0007669"/>
    <property type="project" value="UniProtKB-EC"/>
</dbReference>
<evidence type="ECO:0000256" key="2">
    <source>
        <dbReference type="ARBA" id="ARBA00022529"/>
    </source>
</evidence>
<dbReference type="OrthoDB" id="8141296at2"/>
<dbReference type="Proteomes" id="UP000183287">
    <property type="component" value="Unassembled WGS sequence"/>
</dbReference>
<sequence>MQNKRNALISLSAAALVAIAWSEGYREHAYDDGVGVQTIGFGTTLDVESGDQTDPVRALGMLYRDANEITKQISRCIGDVPVFQHEGDAFVSLAYNIGATAFCKSTLVKKLKQTPPDYTGACTEILRWRKAGGRVLKGLLKRRQEEYELCMHDNNK</sequence>
<keyword evidence="4 6" id="KW-0378">Hydrolase</keyword>
<evidence type="ECO:0000256" key="6">
    <source>
        <dbReference type="RuleBase" id="RU003788"/>
    </source>
</evidence>
<keyword evidence="3 6" id="KW-0081">Bacteriolytic enzyme</keyword>
<dbReference type="Pfam" id="PF00959">
    <property type="entry name" value="Phage_lysozyme"/>
    <property type="match status" value="1"/>
</dbReference>
<evidence type="ECO:0000313" key="7">
    <source>
        <dbReference type="EMBL" id="SFM83849.1"/>
    </source>
</evidence>
<name>A0A1I4U4L0_9PROT</name>
<dbReference type="GO" id="GO:0042742">
    <property type="term" value="P:defense response to bacterium"/>
    <property type="evidence" value="ECO:0007669"/>
    <property type="project" value="UniProtKB-KW"/>
</dbReference>
<proteinExistence type="inferred from homology"/>
<evidence type="ECO:0000313" key="8">
    <source>
        <dbReference type="Proteomes" id="UP000183287"/>
    </source>
</evidence>
<keyword evidence="8" id="KW-1185">Reference proteome</keyword>
<keyword evidence="5 6" id="KW-0326">Glycosidase</keyword>
<dbReference type="Gene3D" id="1.10.530.40">
    <property type="match status" value="1"/>
</dbReference>
<organism evidence="7 8">
    <name type="scientific">Nitrosomonas communis</name>
    <dbReference type="NCBI Taxonomy" id="44574"/>
    <lineage>
        <taxon>Bacteria</taxon>
        <taxon>Pseudomonadati</taxon>
        <taxon>Pseudomonadota</taxon>
        <taxon>Betaproteobacteria</taxon>
        <taxon>Nitrosomonadales</taxon>
        <taxon>Nitrosomonadaceae</taxon>
        <taxon>Nitrosomonas</taxon>
    </lineage>
</organism>
<dbReference type="GO" id="GO:0009253">
    <property type="term" value="P:peptidoglycan catabolic process"/>
    <property type="evidence" value="ECO:0007669"/>
    <property type="project" value="InterPro"/>
</dbReference>